<organism evidence="8 9">
    <name type="scientific">Striga hermonthica</name>
    <name type="common">Purple witchweed</name>
    <name type="synonym">Buchnera hermonthica</name>
    <dbReference type="NCBI Taxonomy" id="68872"/>
    <lineage>
        <taxon>Eukaryota</taxon>
        <taxon>Viridiplantae</taxon>
        <taxon>Streptophyta</taxon>
        <taxon>Embryophyta</taxon>
        <taxon>Tracheophyta</taxon>
        <taxon>Spermatophyta</taxon>
        <taxon>Magnoliopsida</taxon>
        <taxon>eudicotyledons</taxon>
        <taxon>Gunneridae</taxon>
        <taxon>Pentapetalae</taxon>
        <taxon>asterids</taxon>
        <taxon>lamiids</taxon>
        <taxon>Lamiales</taxon>
        <taxon>Orobanchaceae</taxon>
        <taxon>Buchnereae</taxon>
        <taxon>Striga</taxon>
    </lineage>
</organism>
<dbReference type="Gene3D" id="1.20.1250.20">
    <property type="entry name" value="MFS general substrate transporter like domains"/>
    <property type="match status" value="1"/>
</dbReference>
<keyword evidence="3 7" id="KW-0812">Transmembrane</keyword>
<dbReference type="SUPFAM" id="SSF103473">
    <property type="entry name" value="MFS general substrate transporter"/>
    <property type="match status" value="1"/>
</dbReference>
<evidence type="ECO:0000256" key="1">
    <source>
        <dbReference type="ARBA" id="ARBA00004141"/>
    </source>
</evidence>
<evidence type="ECO:0000256" key="7">
    <source>
        <dbReference type="SAM" id="Phobius"/>
    </source>
</evidence>
<comment type="similarity">
    <text evidence="2">Belongs to the major facilitator superfamily. Proton-dependent oligopeptide transporter (POT/PTR) (TC 2.A.17) family.</text>
</comment>
<dbReference type="GO" id="GO:0016020">
    <property type="term" value="C:membrane"/>
    <property type="evidence" value="ECO:0007669"/>
    <property type="project" value="UniProtKB-SubCell"/>
</dbReference>
<feature type="transmembrane region" description="Helical" evidence="7">
    <location>
        <begin position="144"/>
        <end position="166"/>
    </location>
</feature>
<comment type="similarity">
    <text evidence="6">Belongs to the major facilitator superfamily. Phosphate:H(+) symporter (TC 2.A.1.9) family.</text>
</comment>
<evidence type="ECO:0000256" key="4">
    <source>
        <dbReference type="ARBA" id="ARBA00022989"/>
    </source>
</evidence>
<evidence type="ECO:0000256" key="5">
    <source>
        <dbReference type="ARBA" id="ARBA00023136"/>
    </source>
</evidence>
<dbReference type="Pfam" id="PF00854">
    <property type="entry name" value="PTR2"/>
    <property type="match status" value="1"/>
</dbReference>
<dbReference type="GO" id="GO:0022857">
    <property type="term" value="F:transmembrane transporter activity"/>
    <property type="evidence" value="ECO:0007669"/>
    <property type="project" value="InterPro"/>
</dbReference>
<dbReference type="AlphaFoldDB" id="A0A9N7RAC6"/>
<comment type="subcellular location">
    <subcellularLocation>
        <location evidence="1">Membrane</location>
        <topology evidence="1">Multi-pass membrane protein</topology>
    </subcellularLocation>
</comment>
<dbReference type="InterPro" id="IPR036259">
    <property type="entry name" value="MFS_trans_sf"/>
</dbReference>
<dbReference type="Proteomes" id="UP001153555">
    <property type="component" value="Unassembled WGS sequence"/>
</dbReference>
<protein>
    <submittedName>
        <fullName evidence="8">Protein NRT1/ PTR FAMILY 5.2</fullName>
    </submittedName>
</protein>
<evidence type="ECO:0000256" key="2">
    <source>
        <dbReference type="ARBA" id="ARBA00005982"/>
    </source>
</evidence>
<feature type="transmembrane region" description="Helical" evidence="7">
    <location>
        <begin position="172"/>
        <end position="193"/>
    </location>
</feature>
<name>A0A9N7RAC6_STRHE</name>
<feature type="transmembrane region" description="Helical" evidence="7">
    <location>
        <begin position="98"/>
        <end position="116"/>
    </location>
</feature>
<sequence length="521" mass="58516">MAYYGISSNLFIYLTKKLRQGTVESANNVTNWVGTVWMTPVLGAYVADAILGRYWTFLVASVIYLTGMSLLTLSASIYPLKPTSCLDPSGATCKKATPLQVGVFFAALYTLAIGTGGTKPNISTIGADQFDEMNPKEKSHKLSFFNWWMFCIFFGTLISNTLLVYIQDNEGWTLGYGIPTIGLALSIIIFLMGTPLYRHKLPSGSPLTKMAKVIFAAVRKRNVPIPTDATQFYEQDVETYSRKGNYRIRSTPTLRFLNRACVRTKSSSISPWMLCPVTHVEETKQMIQMIPILITTFVPTAMISQVTTLFVKQGTTLDRSIGGRHEIPPASLASMVTISMLVSVVLYDRILVRILRRWTGDPRGISLLQRMGIGMFIHIIIMVVATFTESYRRTRMRTRHEQQQVSVFTLLPQFVLMGIADAFLEVAKIEFFYDQAPQGMKSLGTSYSMVSLGVGNYLSTLLLSTVSRLTKGDHEEGWVGNDLNNSHLDYYYALLAALNFFNFIFFLLLVRFYVYRAQLSA</sequence>
<accession>A0A9N7RAC6</accession>
<feature type="transmembrane region" description="Helical" evidence="7">
    <location>
        <begin position="330"/>
        <end position="347"/>
    </location>
</feature>
<feature type="transmembrane region" description="Helical" evidence="7">
    <location>
        <begin position="490"/>
        <end position="514"/>
    </location>
</feature>
<feature type="transmembrane region" description="Helical" evidence="7">
    <location>
        <begin position="407"/>
        <end position="426"/>
    </location>
</feature>
<evidence type="ECO:0000313" key="9">
    <source>
        <dbReference type="Proteomes" id="UP001153555"/>
    </source>
</evidence>
<dbReference type="PANTHER" id="PTHR11654">
    <property type="entry name" value="OLIGOPEPTIDE TRANSPORTER-RELATED"/>
    <property type="match status" value="1"/>
</dbReference>
<dbReference type="OrthoDB" id="8904098at2759"/>
<gene>
    <name evidence="8" type="ORF">SHERM_17535</name>
</gene>
<reference evidence="8" key="1">
    <citation type="submission" date="2019-12" db="EMBL/GenBank/DDBJ databases">
        <authorList>
            <person name="Scholes J."/>
        </authorList>
    </citation>
    <scope>NUCLEOTIDE SEQUENCE</scope>
</reference>
<comment type="caution">
    <text evidence="8">The sequence shown here is derived from an EMBL/GenBank/DDBJ whole genome shotgun (WGS) entry which is preliminary data.</text>
</comment>
<feature type="transmembrane region" description="Helical" evidence="7">
    <location>
        <begin position="29"/>
        <end position="47"/>
    </location>
</feature>
<evidence type="ECO:0000313" key="8">
    <source>
        <dbReference type="EMBL" id="CAA0818644.1"/>
    </source>
</evidence>
<dbReference type="EMBL" id="CACSLK010017620">
    <property type="protein sequence ID" value="CAA0818644.1"/>
    <property type="molecule type" value="Genomic_DNA"/>
</dbReference>
<evidence type="ECO:0000256" key="6">
    <source>
        <dbReference type="ARBA" id="ARBA00044504"/>
    </source>
</evidence>
<feature type="transmembrane region" description="Helical" evidence="7">
    <location>
        <begin position="367"/>
        <end position="387"/>
    </location>
</feature>
<feature type="transmembrane region" description="Helical" evidence="7">
    <location>
        <begin position="54"/>
        <end position="78"/>
    </location>
</feature>
<proteinExistence type="inferred from homology"/>
<feature type="transmembrane region" description="Helical" evidence="7">
    <location>
        <begin position="290"/>
        <end position="310"/>
    </location>
</feature>
<keyword evidence="5 7" id="KW-0472">Membrane</keyword>
<keyword evidence="9" id="KW-1185">Reference proteome</keyword>
<dbReference type="InterPro" id="IPR000109">
    <property type="entry name" value="POT_fam"/>
</dbReference>
<keyword evidence="4 7" id="KW-1133">Transmembrane helix</keyword>
<evidence type="ECO:0000256" key="3">
    <source>
        <dbReference type="ARBA" id="ARBA00022692"/>
    </source>
</evidence>